<evidence type="ECO:0000256" key="2">
    <source>
        <dbReference type="ARBA" id="ARBA00022723"/>
    </source>
</evidence>
<dbReference type="GO" id="GO:0030973">
    <property type="term" value="F:molybdate ion binding"/>
    <property type="evidence" value="ECO:0007669"/>
    <property type="project" value="TreeGrafter"/>
</dbReference>
<dbReference type="GO" id="GO:0015689">
    <property type="term" value="P:molybdate ion transport"/>
    <property type="evidence" value="ECO:0007669"/>
    <property type="project" value="InterPro"/>
</dbReference>
<keyword evidence="2 4" id="KW-0479">Metal-binding</keyword>
<dbReference type="AlphaFoldDB" id="A0A934KHT5"/>
<dbReference type="EMBL" id="JAEKNQ010000040">
    <property type="protein sequence ID" value="MBJ7603782.1"/>
    <property type="molecule type" value="Genomic_DNA"/>
</dbReference>
<dbReference type="SUPFAM" id="SSF53850">
    <property type="entry name" value="Periplasmic binding protein-like II"/>
    <property type="match status" value="1"/>
</dbReference>
<evidence type="ECO:0000256" key="3">
    <source>
        <dbReference type="ARBA" id="ARBA00022729"/>
    </source>
</evidence>
<feature type="compositionally biased region" description="Low complexity" evidence="5">
    <location>
        <begin position="1"/>
        <end position="21"/>
    </location>
</feature>
<dbReference type="GO" id="GO:0046872">
    <property type="term" value="F:metal ion binding"/>
    <property type="evidence" value="ECO:0007669"/>
    <property type="project" value="UniProtKB-KW"/>
</dbReference>
<dbReference type="Pfam" id="PF13531">
    <property type="entry name" value="SBP_bac_11"/>
    <property type="match status" value="1"/>
</dbReference>
<name>A0A934KHT5_9BACT</name>
<feature type="region of interest" description="Disordered" evidence="5">
    <location>
        <begin position="1"/>
        <end position="22"/>
    </location>
</feature>
<comment type="similarity">
    <text evidence="1">Belongs to the bacterial solute-binding protein ModA family.</text>
</comment>
<dbReference type="PANTHER" id="PTHR30632">
    <property type="entry name" value="MOLYBDATE-BINDING PERIPLASMIC PROTEIN"/>
    <property type="match status" value="1"/>
</dbReference>
<feature type="binding site" evidence="4">
    <location>
        <position position="63"/>
    </location>
    <ligand>
        <name>molybdate</name>
        <dbReference type="ChEBI" id="CHEBI:36264"/>
    </ligand>
</feature>
<dbReference type="InterPro" id="IPR050682">
    <property type="entry name" value="ModA/WtpA"/>
</dbReference>
<dbReference type="NCBIfam" id="TIGR01256">
    <property type="entry name" value="modA"/>
    <property type="match status" value="1"/>
</dbReference>
<sequence>MLLTACGGSSPSTASTSTPSSDNVAGTINVFAAASLTAAFKDEGMAFQAKHPKANVVFNFAGSASLVTSINNGAPADVFASADLPNMQKVVAAGNTVRQPVNFASNELQIVVPAGNPKGIKGLADLVSPGTVVILCAPAVPCGNYANQALAKAGVKVTPESQEQDVNAVVSKVSLGEADAGIVYVTDVKAAGAKVQGVPIPDAQNVAALYPIATVKGGFNQEGGQAFIDFLLSAPGQSKLANYGFKKP</sequence>
<feature type="binding site" evidence="4">
    <location>
        <position position="35"/>
    </location>
    <ligand>
        <name>molybdate</name>
        <dbReference type="ChEBI" id="CHEBI:36264"/>
    </ligand>
</feature>
<dbReference type="PANTHER" id="PTHR30632:SF0">
    <property type="entry name" value="SULFATE-BINDING PROTEIN"/>
    <property type="match status" value="1"/>
</dbReference>
<evidence type="ECO:0000256" key="1">
    <source>
        <dbReference type="ARBA" id="ARBA00009175"/>
    </source>
</evidence>
<keyword evidence="3" id="KW-0732">Signal</keyword>
<protein>
    <submittedName>
        <fullName evidence="6">Molybdate ABC transporter substrate-binding protein</fullName>
    </submittedName>
</protein>
<evidence type="ECO:0000256" key="4">
    <source>
        <dbReference type="PIRSR" id="PIRSR004846-1"/>
    </source>
</evidence>
<organism evidence="6 7">
    <name type="scientific">Candidatus Dormiibacter inghamiae</name>
    <dbReference type="NCBI Taxonomy" id="3127013"/>
    <lineage>
        <taxon>Bacteria</taxon>
        <taxon>Bacillati</taxon>
        <taxon>Candidatus Dormiibacterota</taxon>
        <taxon>Candidatus Dormibacteria</taxon>
        <taxon>Candidatus Dormibacterales</taxon>
        <taxon>Candidatus Dormibacteraceae</taxon>
        <taxon>Candidatus Dormiibacter</taxon>
    </lineage>
</organism>
<feature type="binding site" evidence="4">
    <location>
        <position position="184"/>
    </location>
    <ligand>
        <name>molybdate</name>
        <dbReference type="ChEBI" id="CHEBI:36264"/>
    </ligand>
</feature>
<evidence type="ECO:0000313" key="7">
    <source>
        <dbReference type="Proteomes" id="UP000620075"/>
    </source>
</evidence>
<dbReference type="InterPro" id="IPR005950">
    <property type="entry name" value="ModA"/>
</dbReference>
<proteinExistence type="inferred from homology"/>
<dbReference type="PIRSF" id="PIRSF004846">
    <property type="entry name" value="ModA"/>
    <property type="match status" value="1"/>
</dbReference>
<reference evidence="6 7" key="1">
    <citation type="submission" date="2020-10" db="EMBL/GenBank/DDBJ databases">
        <title>Ca. Dormibacterota MAGs.</title>
        <authorList>
            <person name="Montgomery K."/>
        </authorList>
    </citation>
    <scope>NUCLEOTIDE SEQUENCE [LARGE SCALE GENOMIC DNA]</scope>
    <source>
        <strain evidence="6">SC8811_S16_3</strain>
    </source>
</reference>
<keyword evidence="4" id="KW-0500">Molybdenum</keyword>
<comment type="caution">
    <text evidence="6">The sequence shown here is derived from an EMBL/GenBank/DDBJ whole genome shotgun (WGS) entry which is preliminary data.</text>
</comment>
<dbReference type="Gene3D" id="3.40.190.10">
    <property type="entry name" value="Periplasmic binding protein-like II"/>
    <property type="match status" value="2"/>
</dbReference>
<evidence type="ECO:0000256" key="5">
    <source>
        <dbReference type="SAM" id="MobiDB-lite"/>
    </source>
</evidence>
<accession>A0A934KHT5</accession>
<dbReference type="Proteomes" id="UP000620075">
    <property type="component" value="Unassembled WGS sequence"/>
</dbReference>
<feature type="binding site" evidence="4">
    <location>
        <position position="166"/>
    </location>
    <ligand>
        <name>molybdate</name>
        <dbReference type="ChEBI" id="CHEBI:36264"/>
    </ligand>
</feature>
<gene>
    <name evidence="6" type="primary">modA</name>
    <name evidence="6" type="ORF">JF888_11405</name>
</gene>
<dbReference type="CDD" id="cd13538">
    <property type="entry name" value="PBP2_ModA_like_1"/>
    <property type="match status" value="1"/>
</dbReference>
<evidence type="ECO:0000313" key="6">
    <source>
        <dbReference type="EMBL" id="MBJ7603782.1"/>
    </source>
</evidence>